<evidence type="ECO:0000313" key="3">
    <source>
        <dbReference type="Proteomes" id="UP000799437"/>
    </source>
</evidence>
<reference evidence="2" key="1">
    <citation type="journal article" date="2020" name="Stud. Mycol.">
        <title>101 Dothideomycetes genomes: a test case for predicting lifestyles and emergence of pathogens.</title>
        <authorList>
            <person name="Haridas S."/>
            <person name="Albert R."/>
            <person name="Binder M."/>
            <person name="Bloem J."/>
            <person name="Labutti K."/>
            <person name="Salamov A."/>
            <person name="Andreopoulos B."/>
            <person name="Baker S."/>
            <person name="Barry K."/>
            <person name="Bills G."/>
            <person name="Bluhm B."/>
            <person name="Cannon C."/>
            <person name="Castanera R."/>
            <person name="Culley D."/>
            <person name="Daum C."/>
            <person name="Ezra D."/>
            <person name="Gonzalez J."/>
            <person name="Henrissat B."/>
            <person name="Kuo A."/>
            <person name="Liang C."/>
            <person name="Lipzen A."/>
            <person name="Lutzoni F."/>
            <person name="Magnuson J."/>
            <person name="Mondo S."/>
            <person name="Nolan M."/>
            <person name="Ohm R."/>
            <person name="Pangilinan J."/>
            <person name="Park H.-J."/>
            <person name="Ramirez L."/>
            <person name="Alfaro M."/>
            <person name="Sun H."/>
            <person name="Tritt A."/>
            <person name="Yoshinaga Y."/>
            <person name="Zwiers L.-H."/>
            <person name="Turgeon B."/>
            <person name="Goodwin S."/>
            <person name="Spatafora J."/>
            <person name="Crous P."/>
            <person name="Grigoriev I."/>
        </authorList>
    </citation>
    <scope>NUCLEOTIDE SEQUENCE</scope>
    <source>
        <strain evidence="2">CBS 121739</strain>
    </source>
</reference>
<sequence>MGIYNPNLCNLNLGQNFNREYKLNPRLKMIAKTSETSTLADPYPEPCTKSSVIPTEGQNANYSLPESNAFERTLQFICSTEGDDDLLRYGVAIFDTGSTYNYVTLEWLHNNHIPYMNYEDGPRVVAESIQGCPVYALGEIKDVRFSRSPSQREVLDSEGTALHLLSKFWYGDFFVLYDGDENIQNGRAQSRSIEVIIGSDTMNEHDLYRPHPQLLMTQGYYMQSYTKSPNYEQARNEQERNVQQSRAQNNARHNARMAQLGQNAQNTPNTSNRQSTQNTQSTQGQQS</sequence>
<feature type="compositionally biased region" description="Low complexity" evidence="1">
    <location>
        <begin position="265"/>
        <end position="287"/>
    </location>
</feature>
<dbReference type="Proteomes" id="UP000799437">
    <property type="component" value="Unassembled WGS sequence"/>
</dbReference>
<feature type="region of interest" description="Disordered" evidence="1">
    <location>
        <begin position="230"/>
        <end position="287"/>
    </location>
</feature>
<dbReference type="AlphaFoldDB" id="A0A6A6WDI3"/>
<accession>A0A6A6WDI3</accession>
<proteinExistence type="predicted"/>
<feature type="compositionally biased region" description="Polar residues" evidence="1">
    <location>
        <begin position="241"/>
        <end position="252"/>
    </location>
</feature>
<dbReference type="GeneID" id="54487833"/>
<dbReference type="EMBL" id="ML996569">
    <property type="protein sequence ID" value="KAF2759916.1"/>
    <property type="molecule type" value="Genomic_DNA"/>
</dbReference>
<name>A0A6A6WDI3_9PEZI</name>
<keyword evidence="3" id="KW-1185">Reference proteome</keyword>
<evidence type="ECO:0000256" key="1">
    <source>
        <dbReference type="SAM" id="MobiDB-lite"/>
    </source>
</evidence>
<organism evidence="2 3">
    <name type="scientific">Pseudovirgaria hyperparasitica</name>
    <dbReference type="NCBI Taxonomy" id="470096"/>
    <lineage>
        <taxon>Eukaryota</taxon>
        <taxon>Fungi</taxon>
        <taxon>Dikarya</taxon>
        <taxon>Ascomycota</taxon>
        <taxon>Pezizomycotina</taxon>
        <taxon>Dothideomycetes</taxon>
        <taxon>Dothideomycetes incertae sedis</taxon>
        <taxon>Acrospermales</taxon>
        <taxon>Acrospermaceae</taxon>
        <taxon>Pseudovirgaria</taxon>
    </lineage>
</organism>
<gene>
    <name evidence="2" type="ORF">EJ05DRAFT_499109</name>
</gene>
<protein>
    <submittedName>
        <fullName evidence="2">Uncharacterized protein</fullName>
    </submittedName>
</protein>
<evidence type="ECO:0000313" key="2">
    <source>
        <dbReference type="EMBL" id="KAF2759916.1"/>
    </source>
</evidence>
<dbReference type="RefSeq" id="XP_033602367.1">
    <property type="nucleotide sequence ID" value="XM_033746779.1"/>
</dbReference>